<proteinExistence type="predicted"/>
<gene>
    <name evidence="2" type="ORF">BSAL_73615</name>
</gene>
<dbReference type="EMBL" id="CYKH01000627">
    <property type="protein sequence ID" value="CUG07122.1"/>
    <property type="molecule type" value="Genomic_DNA"/>
</dbReference>
<dbReference type="Proteomes" id="UP000051952">
    <property type="component" value="Unassembled WGS sequence"/>
</dbReference>
<evidence type="ECO:0000313" key="2">
    <source>
        <dbReference type="EMBL" id="CUG07122.1"/>
    </source>
</evidence>
<feature type="region of interest" description="Disordered" evidence="1">
    <location>
        <begin position="80"/>
        <end position="99"/>
    </location>
</feature>
<sequence>MNLADFKHQREIQDILRATNPMQKILGKEKASDLLVPESRLVLVHPCSFVQDVTQGIVLPVDYSRHQQAMMSSALLSQPTTGGGLLQSGEDHSALSGDGGGDAVERLLMSRQSSATLVSIATLNDALEPHEILLEKPILNTQSRRHQRQLKMMLSQEVARSRQRLLLCRSGVLDPYGHQEALERLRDAPTPQQPAQMEEVVDFSATGGRQQRRKSTLGEAIDTHHNVQPNRGMVDSPHFSSEEGSEVDDDEGLHDDNSSFFGGDLLTSHLASLRSTNTGRLTGHHQSFFFTDIPENDDDDPAMSASTLEPRATKLSVRLAGASSSIPLSLLSKDSHLTVENAGSGVKPRACRKRGSFLGRGGGNNNNNNSGDVSMYHNPFRAPAAGSEEETLQRKLSRRSTDAGSFRRRSSLVQNGSFTLALQKADEKINANYQNNISSITIGGTATSPRSTLRKRNQANMFGADVTGGVQEEQSGGAHRRGHTNNPATRNLSITTTATVSPNSSRGTSPNISPQEQQRRRRSTKKAVAVDVSLDEKASRVTTTTTAVDDWTPSASTAAGANAALEDFQSVVTRRQQPPQDPVLGSETYQPYNNTTSTVSGGTGGGRRRTASPQVNNRSLSSPLKGSSNGTAEMSEEDKQRALLERQRELFFKFPDFKSSAVLAREEDFIPPPPVDSSTVGGGGSPNDNHVKKQQQQRRANINNSNNNPRSTSSLDKKSPARGGGTLSPIAQHLGGGAEGPHPRQQHSHRLGLVAHRSGDGGHHKKQPPLQQHQQPTSPHRASKQQQQQQQQLSQQQHLHQQIQQQRHAAMSKLSRCVHNIRLEPLASGQKHQEIMKASHDTTDKLSANALEKLERRVREQPAKYAKKFAALDLNGKLPFHASAGAVLEHVEHLILQQERESSRRDAHDKISARLEEIASYCLGRFQHPAARNMVLKTQKLVVDDDAIPTSDMFTARLIYECPPHMFLLDELTTVAVHLAEIYGMSRDDAIKSIRHYARAFVVDRRDGVATRLGGGGGGASNKKWNDDDEFDDDDDDDGVFDMVGGSMLR</sequence>
<feature type="region of interest" description="Disordered" evidence="1">
    <location>
        <begin position="469"/>
        <end position="529"/>
    </location>
</feature>
<feature type="region of interest" description="Disordered" evidence="1">
    <location>
        <begin position="668"/>
        <end position="800"/>
    </location>
</feature>
<evidence type="ECO:0000256" key="1">
    <source>
        <dbReference type="SAM" id="MobiDB-lite"/>
    </source>
</evidence>
<feature type="compositionally biased region" description="Acidic residues" evidence="1">
    <location>
        <begin position="1027"/>
        <end position="1039"/>
    </location>
</feature>
<feature type="region of interest" description="Disordered" evidence="1">
    <location>
        <begin position="203"/>
        <end position="258"/>
    </location>
</feature>
<keyword evidence="3" id="KW-1185">Reference proteome</keyword>
<accession>A0A0S4IXD6</accession>
<organism evidence="2 3">
    <name type="scientific">Bodo saltans</name>
    <name type="common">Flagellated protozoan</name>
    <dbReference type="NCBI Taxonomy" id="75058"/>
    <lineage>
        <taxon>Eukaryota</taxon>
        <taxon>Discoba</taxon>
        <taxon>Euglenozoa</taxon>
        <taxon>Kinetoplastea</taxon>
        <taxon>Metakinetoplastina</taxon>
        <taxon>Eubodonida</taxon>
        <taxon>Bodonidae</taxon>
        <taxon>Bodo</taxon>
    </lineage>
</organism>
<feature type="compositionally biased region" description="Polar residues" evidence="1">
    <location>
        <begin position="613"/>
        <end position="632"/>
    </location>
</feature>
<feature type="compositionally biased region" description="Acidic residues" evidence="1">
    <location>
        <begin position="243"/>
        <end position="253"/>
    </location>
</feature>
<feature type="region of interest" description="Disordered" evidence="1">
    <location>
        <begin position="346"/>
        <end position="408"/>
    </location>
</feature>
<feature type="compositionally biased region" description="Low complexity" evidence="1">
    <location>
        <begin position="697"/>
        <end position="714"/>
    </location>
</feature>
<dbReference type="AlphaFoldDB" id="A0A0S4IXD6"/>
<feature type="compositionally biased region" description="Low complexity" evidence="1">
    <location>
        <begin position="785"/>
        <end position="800"/>
    </location>
</feature>
<evidence type="ECO:0000313" key="3">
    <source>
        <dbReference type="Proteomes" id="UP000051952"/>
    </source>
</evidence>
<protein>
    <submittedName>
        <fullName evidence="2">Uncharacterized protein</fullName>
    </submittedName>
</protein>
<feature type="compositionally biased region" description="Polar residues" evidence="1">
    <location>
        <begin position="484"/>
        <end position="516"/>
    </location>
</feature>
<feature type="region of interest" description="Disordered" evidence="1">
    <location>
        <begin position="572"/>
        <end position="641"/>
    </location>
</feature>
<name>A0A0S4IXD6_BODSA</name>
<reference evidence="3" key="1">
    <citation type="submission" date="2015-09" db="EMBL/GenBank/DDBJ databases">
        <authorList>
            <consortium name="Pathogen Informatics"/>
        </authorList>
    </citation>
    <scope>NUCLEOTIDE SEQUENCE [LARGE SCALE GENOMIC DNA]</scope>
    <source>
        <strain evidence="3">Lake Konstanz</strain>
    </source>
</reference>
<feature type="region of interest" description="Disordered" evidence="1">
    <location>
        <begin position="1013"/>
        <end position="1039"/>
    </location>
</feature>
<dbReference type="VEuPathDB" id="TriTrypDB:BSAL_73615"/>
<dbReference type="SUPFAM" id="SSF81995">
    <property type="entry name" value="beta-sandwich domain of Sec23/24"/>
    <property type="match status" value="1"/>
</dbReference>